<dbReference type="InterPro" id="IPR035969">
    <property type="entry name" value="Rab-GAP_TBC_sf"/>
</dbReference>
<dbReference type="EMBL" id="JAKROA010000001">
    <property type="protein sequence ID" value="KAL5112082.1"/>
    <property type="molecule type" value="Genomic_DNA"/>
</dbReference>
<dbReference type="Proteomes" id="UP001651158">
    <property type="component" value="Unassembled WGS sequence"/>
</dbReference>
<dbReference type="Gene3D" id="1.10.8.270">
    <property type="entry name" value="putative rabgap domain of human tbc1 domain family member 14 like domains"/>
    <property type="match status" value="1"/>
</dbReference>
<feature type="compositionally biased region" description="Polar residues" evidence="1">
    <location>
        <begin position="37"/>
        <end position="53"/>
    </location>
</feature>
<feature type="compositionally biased region" description="Polar residues" evidence="1">
    <location>
        <begin position="657"/>
        <end position="667"/>
    </location>
</feature>
<feature type="compositionally biased region" description="Pro residues" evidence="1">
    <location>
        <begin position="618"/>
        <end position="627"/>
    </location>
</feature>
<name>A0ABR4QR78_9CEST</name>
<feature type="region of interest" description="Disordered" evidence="1">
    <location>
        <begin position="33"/>
        <end position="53"/>
    </location>
</feature>
<keyword evidence="4" id="KW-1185">Reference proteome</keyword>
<reference evidence="3 4" key="1">
    <citation type="journal article" date="2022" name="Front. Cell. Infect. Microbiol.">
        <title>The Genomes of Two Strains of Taenia crassiceps the Animal Model for the Study of Human Cysticercosis.</title>
        <authorList>
            <person name="Bobes R.J."/>
            <person name="Estrada K."/>
            <person name="Rios-Valencia D.G."/>
            <person name="Calderon-Gallegos A."/>
            <person name="de la Torre P."/>
            <person name="Carrero J.C."/>
            <person name="Sanchez-Flores A."/>
            <person name="Laclette J.P."/>
        </authorList>
    </citation>
    <scope>NUCLEOTIDE SEQUENCE [LARGE SCALE GENOMIC DNA]</scope>
    <source>
        <strain evidence="3">WFUcys</strain>
    </source>
</reference>
<feature type="domain" description="Rab-GAP TBC" evidence="2">
    <location>
        <begin position="127"/>
        <end position="345"/>
    </location>
</feature>
<dbReference type="PANTHER" id="PTHR13399">
    <property type="entry name" value="TRANSLOCON-ASSOCIATED PROTEIN TRAP , GAMMA SUBUNIT"/>
    <property type="match status" value="1"/>
</dbReference>
<evidence type="ECO:0000313" key="4">
    <source>
        <dbReference type="Proteomes" id="UP001651158"/>
    </source>
</evidence>
<dbReference type="InterPro" id="IPR000195">
    <property type="entry name" value="Rab-GAP-TBC_dom"/>
</dbReference>
<feature type="region of interest" description="Disordered" evidence="1">
    <location>
        <begin position="459"/>
        <end position="487"/>
    </location>
</feature>
<comment type="caution">
    <text evidence="3">The sequence shown here is derived from an EMBL/GenBank/DDBJ whole genome shotgun (WGS) entry which is preliminary data.</text>
</comment>
<proteinExistence type="predicted"/>
<evidence type="ECO:0000256" key="1">
    <source>
        <dbReference type="SAM" id="MobiDB-lite"/>
    </source>
</evidence>
<sequence length="753" mass="84406">MCEVTCEEISFGTNNSSMLLMDEENQWVACGRKLGESSPSNRTKGVNEDAGTNNDEFFSNLPLELCDPMRRKITSLKPSLTPGAGTRIMRRRRPVRQDFVEESISETEEAFRQWREAMRALARLPDGIPQQFRRRIWLLLATHQLDSQHINWPRLAQTLFAPHSTHASEAEERLGRQIEKDLHRTGSGTIVTTEADRTALKRVLTAYARWNRRVGYCQGFNILASVILNVMELDEEAALKVMIFLIDYVLPESYFARNLQALSVDVAVFRDLLALCQPMVASHLQKLQRDAAIEALNFTSSTATRPSFEPPLMDLFAIQWFVTLFSTCLPMCTVLRIWDAILLEGSEVVLRAGLVVMAILSQDLMKLPSADKFYSSMSQWMEEIATGTDWPGLKTVEFISLMYDIAPLPWPRLGDLRKRYAAAADGRKEEAPAAPYGDGYDEEAKRTKSKWWHIKPKQVVEGSAKSPPRASTQPAIIDQGDEGLDTKQGKDSAVLRQAQALPLTSEQNFSPLQSADKSFVLEISDENCADKLQVTHLQLHQQQQQKVASPLATDNRHYTPHDSIEREEVLRRTSFRFDDNFLQTINEWQRRNAVALDSAGSEDTESDISDHPNLSSPPILPSEAPPVPRMRRTLLSIVAQKRTAELASPETRETKPSTHSPSPTLSRSSVLAKTIMRDRAKPKETFAVGRRAIEAVQQSDIPALRSPSSVSMPSRETQTPVLKQIEGSPAPPWAAAMAAIGVAPRPFDRRSAL</sequence>
<protein>
    <submittedName>
        <fullName evidence="3">TBC1 domain family member 30</fullName>
    </submittedName>
</protein>
<feature type="region of interest" description="Disordered" evidence="1">
    <location>
        <begin position="642"/>
        <end position="667"/>
    </location>
</feature>
<dbReference type="Gene3D" id="1.10.472.80">
    <property type="entry name" value="Ypt/Rab-GAP domain of gyp1p, domain 3"/>
    <property type="match status" value="1"/>
</dbReference>
<dbReference type="PROSITE" id="PS50086">
    <property type="entry name" value="TBC_RABGAP"/>
    <property type="match status" value="1"/>
</dbReference>
<gene>
    <name evidence="3" type="ORF">TcWFU_005090</name>
</gene>
<organism evidence="3 4">
    <name type="scientific">Taenia crassiceps</name>
    <dbReference type="NCBI Taxonomy" id="6207"/>
    <lineage>
        <taxon>Eukaryota</taxon>
        <taxon>Metazoa</taxon>
        <taxon>Spiralia</taxon>
        <taxon>Lophotrochozoa</taxon>
        <taxon>Platyhelminthes</taxon>
        <taxon>Cestoda</taxon>
        <taxon>Eucestoda</taxon>
        <taxon>Cyclophyllidea</taxon>
        <taxon>Taeniidae</taxon>
        <taxon>Taenia</taxon>
    </lineage>
</organism>
<dbReference type="SMART" id="SM00164">
    <property type="entry name" value="TBC"/>
    <property type="match status" value="1"/>
</dbReference>
<evidence type="ECO:0000259" key="2">
    <source>
        <dbReference type="PROSITE" id="PS50086"/>
    </source>
</evidence>
<evidence type="ECO:0000313" key="3">
    <source>
        <dbReference type="EMBL" id="KAL5112082.1"/>
    </source>
</evidence>
<dbReference type="Pfam" id="PF00566">
    <property type="entry name" value="RabGAP-TBC"/>
    <property type="match status" value="2"/>
</dbReference>
<feature type="region of interest" description="Disordered" evidence="1">
    <location>
        <begin position="596"/>
        <end position="627"/>
    </location>
</feature>
<dbReference type="SUPFAM" id="SSF47923">
    <property type="entry name" value="Ypt/Rab-GAP domain of gyp1p"/>
    <property type="match status" value="2"/>
</dbReference>
<dbReference type="PANTHER" id="PTHR13399:SF3">
    <property type="entry name" value="TRANSLOCON-ASSOCIATED PROTEIN SUBUNIT GAMMA"/>
    <property type="match status" value="1"/>
</dbReference>
<accession>A0ABR4QR78</accession>